<dbReference type="OrthoDB" id="6372431at2759"/>
<name>A0A7J6VMG5_THATH</name>
<evidence type="ECO:0000313" key="2">
    <source>
        <dbReference type="EMBL" id="KAF5186113.1"/>
    </source>
</evidence>
<proteinExistence type="predicted"/>
<organism evidence="2 3">
    <name type="scientific">Thalictrum thalictroides</name>
    <name type="common">Rue-anemone</name>
    <name type="synonym">Anemone thalictroides</name>
    <dbReference type="NCBI Taxonomy" id="46969"/>
    <lineage>
        <taxon>Eukaryota</taxon>
        <taxon>Viridiplantae</taxon>
        <taxon>Streptophyta</taxon>
        <taxon>Embryophyta</taxon>
        <taxon>Tracheophyta</taxon>
        <taxon>Spermatophyta</taxon>
        <taxon>Magnoliopsida</taxon>
        <taxon>Ranunculales</taxon>
        <taxon>Ranunculaceae</taxon>
        <taxon>Thalictroideae</taxon>
        <taxon>Thalictrum</taxon>
    </lineage>
</organism>
<reference evidence="2 3" key="1">
    <citation type="submission" date="2020-06" db="EMBL/GenBank/DDBJ databases">
        <title>Transcriptomic and genomic resources for Thalictrum thalictroides and T. hernandezii: Facilitating candidate gene discovery in an emerging model plant lineage.</title>
        <authorList>
            <person name="Arias T."/>
            <person name="Riano-Pachon D.M."/>
            <person name="Di Stilio V.S."/>
        </authorList>
    </citation>
    <scope>NUCLEOTIDE SEQUENCE [LARGE SCALE GENOMIC DNA]</scope>
    <source>
        <strain evidence="3">cv. WT478/WT964</strain>
        <tissue evidence="2">Leaves</tissue>
    </source>
</reference>
<evidence type="ECO:0000256" key="1">
    <source>
        <dbReference type="SAM" id="SignalP"/>
    </source>
</evidence>
<evidence type="ECO:0000313" key="3">
    <source>
        <dbReference type="Proteomes" id="UP000554482"/>
    </source>
</evidence>
<dbReference type="EMBL" id="JABWDY010029831">
    <property type="protein sequence ID" value="KAF5186113.1"/>
    <property type="molecule type" value="Genomic_DNA"/>
</dbReference>
<feature type="chain" id="PRO_5029632543" evidence="1">
    <location>
        <begin position="24"/>
        <end position="89"/>
    </location>
</feature>
<gene>
    <name evidence="2" type="ORF">FRX31_024301</name>
</gene>
<dbReference type="Proteomes" id="UP000554482">
    <property type="component" value="Unassembled WGS sequence"/>
</dbReference>
<protein>
    <submittedName>
        <fullName evidence="2">Uncharacterized protein</fullName>
    </submittedName>
</protein>
<comment type="caution">
    <text evidence="2">The sequence shown here is derived from an EMBL/GenBank/DDBJ whole genome shotgun (WGS) entry which is preliminary data.</text>
</comment>
<keyword evidence="3" id="KW-1185">Reference proteome</keyword>
<feature type="signal peptide" evidence="1">
    <location>
        <begin position="1"/>
        <end position="23"/>
    </location>
</feature>
<accession>A0A7J6VMG5</accession>
<sequence length="89" mass="10518">MSYNLCYVRIFVHLFEFTSAVQAQNFFREEVWNSFKQIFETYLFETSKAGFVNPKLPVAKVRPVDFKDAAKRACGVRHLPLAEKLQWIR</sequence>
<dbReference type="AlphaFoldDB" id="A0A7J6VMG5"/>
<keyword evidence="1" id="KW-0732">Signal</keyword>